<dbReference type="Proteomes" id="UP000319817">
    <property type="component" value="Chromosome"/>
</dbReference>
<dbReference type="Gene3D" id="2.60.120.1440">
    <property type="match status" value="1"/>
</dbReference>
<evidence type="ECO:0000259" key="3">
    <source>
        <dbReference type="Pfam" id="PF04773"/>
    </source>
</evidence>
<dbReference type="PANTHER" id="PTHR30273:SF2">
    <property type="entry name" value="PROTEIN FECR"/>
    <property type="match status" value="1"/>
</dbReference>
<dbReference type="EMBL" id="CP036526">
    <property type="protein sequence ID" value="QDT12827.1"/>
    <property type="molecule type" value="Genomic_DNA"/>
</dbReference>
<gene>
    <name evidence="4" type="ORF">K239x_48390</name>
</gene>
<evidence type="ECO:0000313" key="5">
    <source>
        <dbReference type="Proteomes" id="UP000319817"/>
    </source>
</evidence>
<reference evidence="4 5" key="1">
    <citation type="submission" date="2019-02" db="EMBL/GenBank/DDBJ databases">
        <title>Deep-cultivation of Planctomycetes and their phenomic and genomic characterization uncovers novel biology.</title>
        <authorList>
            <person name="Wiegand S."/>
            <person name="Jogler M."/>
            <person name="Boedeker C."/>
            <person name="Pinto D."/>
            <person name="Vollmers J."/>
            <person name="Rivas-Marin E."/>
            <person name="Kohn T."/>
            <person name="Peeters S.H."/>
            <person name="Heuer A."/>
            <person name="Rast P."/>
            <person name="Oberbeckmann S."/>
            <person name="Bunk B."/>
            <person name="Jeske O."/>
            <person name="Meyerdierks A."/>
            <person name="Storesund J.E."/>
            <person name="Kallscheuer N."/>
            <person name="Luecker S."/>
            <person name="Lage O.M."/>
            <person name="Pohl T."/>
            <person name="Merkel B.J."/>
            <person name="Hornburger P."/>
            <person name="Mueller R.-W."/>
            <person name="Bruemmer F."/>
            <person name="Labrenz M."/>
            <person name="Spormann A.M."/>
            <person name="Op den Camp H."/>
            <person name="Overmann J."/>
            <person name="Amann R."/>
            <person name="Jetten M.S.M."/>
            <person name="Mascher T."/>
            <person name="Medema M.H."/>
            <person name="Devos D.P."/>
            <person name="Kaster A.-K."/>
            <person name="Ovreas L."/>
            <person name="Rohde M."/>
            <person name="Galperin M.Y."/>
            <person name="Jogler C."/>
        </authorList>
    </citation>
    <scope>NUCLEOTIDE SEQUENCE [LARGE SCALE GENOMIC DNA]</scope>
    <source>
        <strain evidence="4 5">K23_9</strain>
    </source>
</reference>
<keyword evidence="2" id="KW-0472">Membrane</keyword>
<dbReference type="RefSeq" id="WP_419189293.1">
    <property type="nucleotide sequence ID" value="NZ_CP036526.1"/>
</dbReference>
<dbReference type="Pfam" id="PF13385">
    <property type="entry name" value="Laminin_G_3"/>
    <property type="match status" value="1"/>
</dbReference>
<accession>A0A517P0C2</accession>
<protein>
    <submittedName>
        <fullName evidence="4">FecR protein</fullName>
    </submittedName>
</protein>
<evidence type="ECO:0000256" key="2">
    <source>
        <dbReference type="SAM" id="Phobius"/>
    </source>
</evidence>
<evidence type="ECO:0000256" key="1">
    <source>
        <dbReference type="SAM" id="MobiDB-lite"/>
    </source>
</evidence>
<name>A0A517P0C2_9BACT</name>
<dbReference type="InterPro" id="IPR012373">
    <property type="entry name" value="Ferrdict_sens_TM"/>
</dbReference>
<dbReference type="Gene3D" id="2.60.120.200">
    <property type="match status" value="1"/>
</dbReference>
<feature type="compositionally biased region" description="Polar residues" evidence="1">
    <location>
        <begin position="80"/>
        <end position="89"/>
    </location>
</feature>
<feature type="domain" description="FecR protein" evidence="3">
    <location>
        <begin position="217"/>
        <end position="272"/>
    </location>
</feature>
<dbReference type="AlphaFoldDB" id="A0A517P0C2"/>
<dbReference type="InterPro" id="IPR006860">
    <property type="entry name" value="FecR"/>
</dbReference>
<feature type="transmembrane region" description="Helical" evidence="2">
    <location>
        <begin position="102"/>
        <end position="121"/>
    </location>
</feature>
<evidence type="ECO:0000313" key="4">
    <source>
        <dbReference type="EMBL" id="QDT12827.1"/>
    </source>
</evidence>
<keyword evidence="2" id="KW-1133">Transmembrane helix</keyword>
<proteinExistence type="predicted"/>
<keyword evidence="5" id="KW-1185">Reference proteome</keyword>
<dbReference type="GO" id="GO:0016989">
    <property type="term" value="F:sigma factor antagonist activity"/>
    <property type="evidence" value="ECO:0007669"/>
    <property type="project" value="TreeGrafter"/>
</dbReference>
<dbReference type="SUPFAM" id="SSF49899">
    <property type="entry name" value="Concanavalin A-like lectins/glucanases"/>
    <property type="match status" value="1"/>
</dbReference>
<feature type="region of interest" description="Disordered" evidence="1">
    <location>
        <begin position="65"/>
        <end position="91"/>
    </location>
</feature>
<dbReference type="PANTHER" id="PTHR30273">
    <property type="entry name" value="PERIPLASMIC SIGNAL SENSOR AND SIGMA FACTOR ACTIVATOR FECR-RELATED"/>
    <property type="match status" value="1"/>
</dbReference>
<organism evidence="4 5">
    <name type="scientific">Stieleria marina</name>
    <dbReference type="NCBI Taxonomy" id="1930275"/>
    <lineage>
        <taxon>Bacteria</taxon>
        <taxon>Pseudomonadati</taxon>
        <taxon>Planctomycetota</taxon>
        <taxon>Planctomycetia</taxon>
        <taxon>Pirellulales</taxon>
        <taxon>Pirellulaceae</taxon>
        <taxon>Stieleria</taxon>
    </lineage>
</organism>
<sequence>MMANDQTLDELLIELESGSISEQQRELLRSKLRESEEARKQFLQWQMLSAAMQLESASGGMPIGDDASIGLVASQPDPQPDSTPVQPTNRPKPRLALRWKSLLTLAAGVGLCLLATRWAYLEWGGQLAKLRMAAEQTQSATDFPSQARNAEATASGIAMVTRLVDAKWDDTTPNLEIGTALKPGAVSLQSGYAQIEFFCGATVVLEGPAQMELISSTSAKFLRGRLRATVPPAARGFEIDVDDMKVVDLGTEFGLAVTDKGADVQVFDGEVELHRSGAEKQLLTAGQAIQRDNEQLSHLAATPDQFVDLASLDTQARGQTAQRYQRWLAYSRKLRKDSRLIAYYAMDETQPWNRKLLNKAEPSKGELAASEYDGAIVGASRIAGRWRDKDSLEFKQPGDRVRVNVPGEFRSLTFAVWVKIDSLDRWYNSLFLTDSYQKGEPHWQILDTGQLFFSVRAAESVSGPEHKKVLSPPFWNPSLSGRWLHLATTYDVDAKQTIHYLNGKQIHQETIPDFQLVETTRIGMASIGNWSMPTKEDDHFAVRNLNGSLDELAIFKAALSPEEIAQMYEHGRP</sequence>
<dbReference type="InterPro" id="IPR013320">
    <property type="entry name" value="ConA-like_dom_sf"/>
</dbReference>
<dbReference type="Pfam" id="PF04773">
    <property type="entry name" value="FecR"/>
    <property type="match status" value="1"/>
</dbReference>
<keyword evidence="2" id="KW-0812">Transmembrane</keyword>